<feature type="domain" description="UmuC" evidence="6">
    <location>
        <begin position="9"/>
        <end position="191"/>
    </location>
</feature>
<reference evidence="7" key="1">
    <citation type="submission" date="2016-10" db="EMBL/GenBank/DDBJ databases">
        <authorList>
            <person name="Varghese N."/>
            <person name="Submissions S."/>
        </authorList>
    </citation>
    <scope>NUCLEOTIDE SEQUENCE [LARGE SCALE GENOMIC DNA]</scope>
    <source>
        <strain evidence="7">LMG 25555</strain>
    </source>
</reference>
<keyword evidence="8" id="KW-1185">Reference proteome</keyword>
<gene>
    <name evidence="7" type="ORF">SAMN04489800_3430</name>
</gene>
<dbReference type="GO" id="GO:0006281">
    <property type="term" value="P:DNA repair"/>
    <property type="evidence" value="ECO:0007669"/>
    <property type="project" value="UniProtKB-KW"/>
</dbReference>
<keyword evidence="5" id="KW-0742">SOS response</keyword>
<dbReference type="Pfam" id="PF11799">
    <property type="entry name" value="IMS_C"/>
    <property type="match status" value="1"/>
</dbReference>
<evidence type="ECO:0000256" key="1">
    <source>
        <dbReference type="ARBA" id="ARBA00010945"/>
    </source>
</evidence>
<dbReference type="Gene3D" id="3.30.70.270">
    <property type="match status" value="1"/>
</dbReference>
<dbReference type="NCBIfam" id="NF002955">
    <property type="entry name" value="PRK03609.1"/>
    <property type="match status" value="1"/>
</dbReference>
<proteinExistence type="inferred from homology"/>
<dbReference type="SUPFAM" id="SSF56672">
    <property type="entry name" value="DNA/RNA polymerases"/>
    <property type="match status" value="1"/>
</dbReference>
<accession>A0A0J6FZS1</accession>
<dbReference type="InterPro" id="IPR025188">
    <property type="entry name" value="DUF4113"/>
</dbReference>
<sequence length="426" mass="47321">MATKPAPVYGLIDCNSFYASCERVFRPDLAKVPIVVLSNNDGCVIARSYDAKPHVKMGEPYFQIRHRLEQLGIVAFSSNYALYGDLSERVMSLIESMVPAVEVYSIDEAFADLTGIVDATATGRQLRSRILQCSGIPVGVGIAHTKTLAKLANHTAKRLQTHTGGVVNLCGDHERDWVLRNTAVSEVWGIGRRMTVHLESMGIRTAMDLARADPWMLRKKFSVVIEKTARELAGTSCLALDEPDPPKQEICCSRMFGKRLTELAPIQEAVATYMMRASEKLRAQKSFCKKIRVSIRTGMFNPDEAKYARGVVVTLPYPTDDVRLLTKAAVDALGHVFQPGFKYSKAEVLLLDLRQPGEFSDDLFAVSQPADASKVMAVLDAINGRWGRGTLRAASVPRNPDWGMRREMMSQSYTTKVDQLWRVSCQ</sequence>
<evidence type="ECO:0000256" key="5">
    <source>
        <dbReference type="ARBA" id="ARBA00023236"/>
    </source>
</evidence>
<dbReference type="EMBL" id="FNUD01000002">
    <property type="protein sequence ID" value="SEE99467.1"/>
    <property type="molecule type" value="Genomic_DNA"/>
</dbReference>
<dbReference type="PANTHER" id="PTHR11076:SF34">
    <property type="entry name" value="PROTEIN UMUC"/>
    <property type="match status" value="1"/>
</dbReference>
<comment type="similarity">
    <text evidence="1">Belongs to the DNA polymerase type-Y family.</text>
</comment>
<dbReference type="InterPro" id="IPR043128">
    <property type="entry name" value="Rev_trsase/Diguanyl_cyclase"/>
</dbReference>
<dbReference type="GO" id="GO:0042276">
    <property type="term" value="P:error-prone translesion synthesis"/>
    <property type="evidence" value="ECO:0007669"/>
    <property type="project" value="TreeGrafter"/>
</dbReference>
<keyword evidence="2" id="KW-0227">DNA damage</keyword>
<dbReference type="Gene3D" id="1.10.150.20">
    <property type="entry name" value="5' to 3' exonuclease, C-terminal subdomain"/>
    <property type="match status" value="1"/>
</dbReference>
<protein>
    <submittedName>
        <fullName evidence="7">DNA polymerase V</fullName>
    </submittedName>
</protein>
<dbReference type="PROSITE" id="PS50173">
    <property type="entry name" value="UMUC"/>
    <property type="match status" value="1"/>
</dbReference>
<dbReference type="InterPro" id="IPR050116">
    <property type="entry name" value="DNA_polymerase-Y"/>
</dbReference>
<dbReference type="GO" id="GO:0003887">
    <property type="term" value="F:DNA-directed DNA polymerase activity"/>
    <property type="evidence" value="ECO:0007669"/>
    <property type="project" value="TreeGrafter"/>
</dbReference>
<dbReference type="CDD" id="cd01700">
    <property type="entry name" value="PolY_Pol_V_umuC"/>
    <property type="match status" value="1"/>
</dbReference>
<dbReference type="RefSeq" id="WP_048361674.1">
    <property type="nucleotide sequence ID" value="NZ_FNUD01000002.1"/>
</dbReference>
<dbReference type="Pfam" id="PF13438">
    <property type="entry name" value="DUF4113"/>
    <property type="match status" value="1"/>
</dbReference>
<comment type="caution">
    <text evidence="7">The sequence shown here is derived from an EMBL/GenBank/DDBJ whole genome shotgun (WGS) entry which is preliminary data.</text>
</comment>
<dbReference type="GO" id="GO:0003684">
    <property type="term" value="F:damaged DNA binding"/>
    <property type="evidence" value="ECO:0007669"/>
    <property type="project" value="InterPro"/>
</dbReference>
<dbReference type="GO" id="GO:0009432">
    <property type="term" value="P:SOS response"/>
    <property type="evidence" value="ECO:0007669"/>
    <property type="project" value="UniProtKB-KW"/>
</dbReference>
<evidence type="ECO:0000256" key="3">
    <source>
        <dbReference type="ARBA" id="ARBA00023199"/>
    </source>
</evidence>
<keyword evidence="3" id="KW-0741">SOS mutagenesis</keyword>
<dbReference type="InterPro" id="IPR043502">
    <property type="entry name" value="DNA/RNA_pol_sf"/>
</dbReference>
<evidence type="ECO:0000256" key="4">
    <source>
        <dbReference type="ARBA" id="ARBA00023204"/>
    </source>
</evidence>
<dbReference type="PANTHER" id="PTHR11076">
    <property type="entry name" value="DNA REPAIR POLYMERASE UMUC / TRANSFERASE FAMILY MEMBER"/>
    <property type="match status" value="1"/>
</dbReference>
<dbReference type="InterPro" id="IPR017961">
    <property type="entry name" value="DNA_pol_Y-fam_little_finger"/>
</dbReference>
<dbReference type="Gene3D" id="3.40.1170.60">
    <property type="match status" value="1"/>
</dbReference>
<keyword evidence="4" id="KW-0234">DNA repair</keyword>
<dbReference type="Pfam" id="PF00817">
    <property type="entry name" value="IMS"/>
    <property type="match status" value="1"/>
</dbReference>
<dbReference type="PATRIC" id="fig|882211.3.peg.4070"/>
<evidence type="ECO:0000256" key="2">
    <source>
        <dbReference type="ARBA" id="ARBA00022763"/>
    </source>
</evidence>
<dbReference type="InterPro" id="IPR001126">
    <property type="entry name" value="UmuC"/>
</dbReference>
<evidence type="ECO:0000313" key="7">
    <source>
        <dbReference type="EMBL" id="SEE99467.1"/>
    </source>
</evidence>
<dbReference type="Proteomes" id="UP000183613">
    <property type="component" value="Unassembled WGS sequence"/>
</dbReference>
<dbReference type="AlphaFoldDB" id="A0A0J6FZS1"/>
<evidence type="ECO:0000313" key="8">
    <source>
        <dbReference type="Proteomes" id="UP000183613"/>
    </source>
</evidence>
<name>A0A0J6FZS1_PSEDM</name>
<organism evidence="7 8">
    <name type="scientific">Pseudomonas deceptionensis</name>
    <dbReference type="NCBI Taxonomy" id="882211"/>
    <lineage>
        <taxon>Bacteria</taxon>
        <taxon>Pseudomonadati</taxon>
        <taxon>Pseudomonadota</taxon>
        <taxon>Gammaproteobacteria</taxon>
        <taxon>Pseudomonadales</taxon>
        <taxon>Pseudomonadaceae</taxon>
        <taxon>Pseudomonas</taxon>
    </lineage>
</organism>
<dbReference type="OrthoDB" id="9808813at2"/>
<dbReference type="GO" id="GO:0005829">
    <property type="term" value="C:cytosol"/>
    <property type="evidence" value="ECO:0007669"/>
    <property type="project" value="TreeGrafter"/>
</dbReference>
<evidence type="ECO:0000259" key="6">
    <source>
        <dbReference type="PROSITE" id="PS50173"/>
    </source>
</evidence>